<dbReference type="Proteomes" id="UP000023772">
    <property type="component" value="Chromosome"/>
</dbReference>
<protein>
    <submittedName>
        <fullName evidence="4">DNA polymerase</fullName>
    </submittedName>
</protein>
<dbReference type="EMBL" id="CP007451">
    <property type="protein sequence ID" value="AHW60306.1"/>
    <property type="molecule type" value="Genomic_DNA"/>
</dbReference>
<dbReference type="NCBIfam" id="TIGR04416">
    <property type="entry name" value="group_II_RT_mat"/>
    <property type="match status" value="1"/>
</dbReference>
<proteinExistence type="inferred from homology"/>
<dbReference type="InterPro" id="IPR030931">
    <property type="entry name" value="Group_II_RT_mat"/>
</dbReference>
<comment type="similarity">
    <text evidence="1">Belongs to the bacterial reverse transcriptase family.</text>
</comment>
<dbReference type="PANTHER" id="PTHR34047:SF8">
    <property type="entry name" value="PROTEIN YKFC"/>
    <property type="match status" value="1"/>
</dbReference>
<dbReference type="InterPro" id="IPR051083">
    <property type="entry name" value="GrpII_Intron_Splice-Mob/Def"/>
</dbReference>
<evidence type="ECO:0000313" key="5">
    <source>
        <dbReference type="EMBL" id="AHW58837.1"/>
    </source>
</evidence>
<dbReference type="PANTHER" id="PTHR34047">
    <property type="entry name" value="NUCLEAR INTRON MATURASE 1, MITOCHONDRIAL-RELATED"/>
    <property type="match status" value="1"/>
</dbReference>
<feature type="region of interest" description="Disordered" evidence="2">
    <location>
        <begin position="1"/>
        <end position="23"/>
    </location>
</feature>
<feature type="domain" description="Reverse transcriptase" evidence="3">
    <location>
        <begin position="93"/>
        <end position="321"/>
    </location>
</feature>
<dbReference type="InterPro" id="IPR013597">
    <property type="entry name" value="Mat_intron_G2"/>
</dbReference>
<gene>
    <name evidence="4" type="ORF">FH5T_01105</name>
    <name evidence="5" type="ORF">FH5T_02490</name>
    <name evidence="6" type="ORF">FH5T_03135</name>
    <name evidence="7" type="ORF">FH5T_10760</name>
    <name evidence="8" type="ORF">FH5T_13555</name>
</gene>
<name>A0ABM5Q509_9BACT</name>
<evidence type="ECO:0000313" key="8">
    <source>
        <dbReference type="EMBL" id="AHW60306.1"/>
    </source>
</evidence>
<sequence>MKGTMQKIFDDSKTCPQKNRTASEGYAGGQTFIEITENNLTPNYQSENGLLERILSSSNLNTAYKQVKRNKGAGGVDKMQVESLKDYLVCHKDKLLASIHKGKYRPNPVRRVDIPKENGKKRQLGIPTVVDRVIQQSIAQQLQLIFAPEFSDHSYGFRPKHSAHQALQKWQAYITQGCGYAVDLDLERFFDTVCHSKHIEVLSRKVKDGRVISLIHKYLNAGVMKDGKFEESYEGVAQGGPLSPLLSNIFLNELDRELEKRGHKFVRYADDLVIFCRSQRSAERTMKNIVPFIEKKLFLIVNRDKSKVASNRNIRFLGYSFYKFRGKFRGKGRLRIHPRSVDKMRARIRELTSRSNGWGNDRRKVALRQYVTGWVQYFKLADMQKLLIKVDEWYRRRLRMVIWKQWKRIKTKGKNLIKLGVNKYKAWEWANTRKGYWRLAHSWILSTSITNERLRITGYVFFSDCYRKVRSC</sequence>
<evidence type="ECO:0000313" key="7">
    <source>
        <dbReference type="EMBL" id="AHW59921.1"/>
    </source>
</evidence>
<evidence type="ECO:0000256" key="1">
    <source>
        <dbReference type="ARBA" id="ARBA00034120"/>
    </source>
</evidence>
<dbReference type="InterPro" id="IPR043502">
    <property type="entry name" value="DNA/RNA_pol_sf"/>
</dbReference>
<evidence type="ECO:0000256" key="2">
    <source>
        <dbReference type="SAM" id="MobiDB-lite"/>
    </source>
</evidence>
<dbReference type="PROSITE" id="PS50878">
    <property type="entry name" value="RT_POL"/>
    <property type="match status" value="1"/>
</dbReference>
<organism evidence="4 9">
    <name type="scientific">Draconibacterium orientale</name>
    <dbReference type="NCBI Taxonomy" id="1168034"/>
    <lineage>
        <taxon>Bacteria</taxon>
        <taxon>Pseudomonadati</taxon>
        <taxon>Bacteroidota</taxon>
        <taxon>Bacteroidia</taxon>
        <taxon>Marinilabiliales</taxon>
        <taxon>Prolixibacteraceae</taxon>
        <taxon>Draconibacterium</taxon>
    </lineage>
</organism>
<evidence type="ECO:0000313" key="6">
    <source>
        <dbReference type="EMBL" id="AHW58929.1"/>
    </source>
</evidence>
<dbReference type="Pfam" id="PF00078">
    <property type="entry name" value="RVT_1"/>
    <property type="match status" value="1"/>
</dbReference>
<dbReference type="EMBL" id="CP007451">
    <property type="protein sequence ID" value="AHW58929.1"/>
    <property type="molecule type" value="Genomic_DNA"/>
</dbReference>
<evidence type="ECO:0000259" key="3">
    <source>
        <dbReference type="PROSITE" id="PS50878"/>
    </source>
</evidence>
<dbReference type="EMBL" id="CP007451">
    <property type="protein sequence ID" value="AHW59921.1"/>
    <property type="molecule type" value="Genomic_DNA"/>
</dbReference>
<evidence type="ECO:0000313" key="9">
    <source>
        <dbReference type="Proteomes" id="UP000023772"/>
    </source>
</evidence>
<dbReference type="InterPro" id="IPR000477">
    <property type="entry name" value="RT_dom"/>
</dbReference>
<dbReference type="EMBL" id="CP007451">
    <property type="protein sequence ID" value="AHW58837.1"/>
    <property type="molecule type" value="Genomic_DNA"/>
</dbReference>
<dbReference type="EMBL" id="CP007451">
    <property type="protein sequence ID" value="AHW58648.1"/>
    <property type="molecule type" value="Genomic_DNA"/>
</dbReference>
<accession>A0ABM5Q509</accession>
<evidence type="ECO:0000313" key="4">
    <source>
        <dbReference type="EMBL" id="AHW58648.1"/>
    </source>
</evidence>
<dbReference type="SUPFAM" id="SSF56672">
    <property type="entry name" value="DNA/RNA polymerases"/>
    <property type="match status" value="1"/>
</dbReference>
<dbReference type="CDD" id="cd01651">
    <property type="entry name" value="RT_G2_intron"/>
    <property type="match status" value="1"/>
</dbReference>
<dbReference type="Pfam" id="PF08388">
    <property type="entry name" value="GIIM"/>
    <property type="match status" value="1"/>
</dbReference>
<keyword evidence="9" id="KW-1185">Reference proteome</keyword>
<reference evidence="4 9" key="1">
    <citation type="submission" date="2014-03" db="EMBL/GenBank/DDBJ databases">
        <title>Complete genome sequence of a deeply braunched marine Bacteroidia bacterium Draconibacterium orientale type strain FH5T.</title>
        <authorList>
            <person name="Li X."/>
            <person name="Wang X."/>
            <person name="Xie Z."/>
            <person name="Du Z."/>
            <person name="Chen G."/>
        </authorList>
    </citation>
    <scope>NUCLEOTIDE SEQUENCE [LARGE SCALE GENOMIC DNA]</scope>
    <source>
        <strain evidence="4 9">FH5</strain>
    </source>
</reference>